<comment type="similarity">
    <text evidence="3 10">Belongs to the Aux/IAA family.</text>
</comment>
<dbReference type="GO" id="GO:0006355">
    <property type="term" value="P:regulation of DNA-templated transcription"/>
    <property type="evidence" value="ECO:0007669"/>
    <property type="project" value="InterPro"/>
</dbReference>
<evidence type="ECO:0000256" key="4">
    <source>
        <dbReference type="ARBA" id="ARBA00011726"/>
    </source>
</evidence>
<dbReference type="AlphaFoldDB" id="D6MK74"/>
<feature type="non-terminal residue" evidence="12">
    <location>
        <position position="228"/>
    </location>
</feature>
<evidence type="ECO:0000256" key="9">
    <source>
        <dbReference type="ARBA" id="ARBA00023294"/>
    </source>
</evidence>
<accession>D6MK74</accession>
<keyword evidence="7 10" id="KW-0804">Transcription</keyword>
<evidence type="ECO:0000256" key="5">
    <source>
        <dbReference type="ARBA" id="ARBA00022491"/>
    </source>
</evidence>
<dbReference type="PROSITE" id="PS51745">
    <property type="entry name" value="PB1"/>
    <property type="match status" value="1"/>
</dbReference>
<dbReference type="GO" id="GO:0009734">
    <property type="term" value="P:auxin-activated signaling pathway"/>
    <property type="evidence" value="ECO:0007669"/>
    <property type="project" value="UniProtKB-UniRule"/>
</dbReference>
<comment type="function">
    <text evidence="1 10">Aux/IAA proteins are short-lived transcriptional factors that function as repressors of early auxin response genes at low auxin concentrations.</text>
</comment>
<reference evidence="12" key="1">
    <citation type="submission" date="2009-05" db="EMBL/GenBank/DDBJ databases">
        <authorList>
            <person name="Huang M."/>
            <person name="He Q."/>
            <person name="Zhang L."/>
            <person name="Cui S."/>
            <person name="Wang M."/>
            <person name="Zhou Y."/>
        </authorList>
    </citation>
    <scope>NUCLEOTIDE SEQUENCE</scope>
</reference>
<comment type="subcellular location">
    <subcellularLocation>
        <location evidence="2 10">Nucleus</location>
    </subcellularLocation>
</comment>
<dbReference type="PANTHER" id="PTHR31734">
    <property type="entry name" value="AUXIN-RESPONSIVE PROTEIN IAA17"/>
    <property type="match status" value="1"/>
</dbReference>
<evidence type="ECO:0000259" key="11">
    <source>
        <dbReference type="PROSITE" id="PS51745"/>
    </source>
</evidence>
<dbReference type="InterPro" id="IPR003311">
    <property type="entry name" value="AUX_IAA"/>
</dbReference>
<dbReference type="Gene3D" id="3.10.20.90">
    <property type="entry name" value="Phosphatidylinositol 3-kinase Catalytic Subunit, Chain A, domain 1"/>
    <property type="match status" value="1"/>
</dbReference>
<dbReference type="InterPro" id="IPR033389">
    <property type="entry name" value="AUX/IAA_dom"/>
</dbReference>
<feature type="domain" description="PB1" evidence="11">
    <location>
        <begin position="154"/>
        <end position="228"/>
    </location>
</feature>
<dbReference type="EMBL" id="GQ165945">
    <property type="protein sequence ID" value="ADG57921.1"/>
    <property type="molecule type" value="mRNA"/>
</dbReference>
<evidence type="ECO:0000256" key="8">
    <source>
        <dbReference type="ARBA" id="ARBA00023242"/>
    </source>
</evidence>
<proteinExistence type="evidence at transcript level"/>
<keyword evidence="6 10" id="KW-0805">Transcription regulation</keyword>
<name>D6MK74_9ASPA</name>
<dbReference type="InterPro" id="IPR053793">
    <property type="entry name" value="PB1-like"/>
</dbReference>
<evidence type="ECO:0000256" key="1">
    <source>
        <dbReference type="ARBA" id="ARBA00002159"/>
    </source>
</evidence>
<comment type="subunit">
    <text evidence="4 10">Homodimers and heterodimers.</text>
</comment>
<keyword evidence="9 10" id="KW-0927">Auxin signaling pathway</keyword>
<keyword evidence="5 10" id="KW-0678">Repressor</keyword>
<dbReference type="Pfam" id="PF02309">
    <property type="entry name" value="AUX_IAA"/>
    <property type="match status" value="1"/>
</dbReference>
<evidence type="ECO:0000256" key="3">
    <source>
        <dbReference type="ARBA" id="ARBA00006728"/>
    </source>
</evidence>
<evidence type="ECO:0000256" key="2">
    <source>
        <dbReference type="ARBA" id="ARBA00004123"/>
    </source>
</evidence>
<reference evidence="12" key="2">
    <citation type="journal article" date="2010" name="Genomics">
        <title>Analysis of floral transcription factors from Lycoris longituba.</title>
        <authorList>
            <person name="He Q.L."/>
            <person name="Cui S.J."/>
            <person name="Gu J.L."/>
            <person name="Zhang H."/>
            <person name="Wang M.X."/>
            <person name="Zhou Y."/>
            <person name="Zhang L."/>
            <person name="Huang M.R."/>
        </authorList>
    </citation>
    <scope>NUCLEOTIDE SEQUENCE</scope>
</reference>
<evidence type="ECO:0000256" key="7">
    <source>
        <dbReference type="ARBA" id="ARBA00023163"/>
    </source>
</evidence>
<evidence type="ECO:0000256" key="6">
    <source>
        <dbReference type="ARBA" id="ARBA00023015"/>
    </source>
</evidence>
<dbReference type="PANTHER" id="PTHR31734:SF2">
    <property type="entry name" value="AUXIN-RESPONSIVE PROTEIN IAA26"/>
    <property type="match status" value="1"/>
</dbReference>
<protein>
    <recommendedName>
        <fullName evidence="10">Auxin-responsive protein</fullName>
    </recommendedName>
</protein>
<keyword evidence="8 10" id="KW-0539">Nucleus</keyword>
<organism evidence="12">
    <name type="scientific">Lycoris longituba</name>
    <dbReference type="NCBI Taxonomy" id="272140"/>
    <lineage>
        <taxon>Eukaryota</taxon>
        <taxon>Viridiplantae</taxon>
        <taxon>Streptophyta</taxon>
        <taxon>Embryophyta</taxon>
        <taxon>Tracheophyta</taxon>
        <taxon>Spermatophyta</taxon>
        <taxon>Magnoliopsida</taxon>
        <taxon>Liliopsida</taxon>
        <taxon>Asparagales</taxon>
        <taxon>Amaryllidaceae</taxon>
        <taxon>Amaryllidoideae</taxon>
        <taxon>Lycoris</taxon>
    </lineage>
</organism>
<evidence type="ECO:0000256" key="10">
    <source>
        <dbReference type="RuleBase" id="RU004549"/>
    </source>
</evidence>
<evidence type="ECO:0000313" key="12">
    <source>
        <dbReference type="EMBL" id="ADG57921.1"/>
    </source>
</evidence>
<sequence length="228" mass="24628">MEDKKRGDSYPKLLDLMVPKERDWMMRESEGGGKTSFGVQQEKNLELKLKLGPPGLEEPSALSLGYVPKASKTTKRGFFETVQSKIEGCPPHAPTVNAAGGNRNTSQPRNTSAPVVGWPPIRSFRKNLASTSKQLVVLSEGSENLTKPVGCKKGLFVKINMDGILIGRKVDLKAYDSYEKLSSVVEVLFQGLLAAPKDPASVGAQVSAKQNKAFTGLLGGSGEYTLVY</sequence>
<dbReference type="GO" id="GO:0005634">
    <property type="term" value="C:nucleus"/>
    <property type="evidence" value="ECO:0007669"/>
    <property type="project" value="UniProtKB-SubCell"/>
</dbReference>